<dbReference type="Proteomes" id="UP000632377">
    <property type="component" value="Unassembled WGS sequence"/>
</dbReference>
<evidence type="ECO:0000313" key="2">
    <source>
        <dbReference type="EMBL" id="MBL4934486.1"/>
    </source>
</evidence>
<accession>A0ABS1T567</accession>
<keyword evidence="3" id="KW-1185">Reference proteome</keyword>
<name>A0ABS1T567_9CLOT</name>
<feature type="region of interest" description="Disordered" evidence="1">
    <location>
        <begin position="47"/>
        <end position="70"/>
    </location>
</feature>
<gene>
    <name evidence="2" type="ORF">JK636_01790</name>
</gene>
<dbReference type="EMBL" id="JAESWC010000001">
    <property type="protein sequence ID" value="MBL4934486.1"/>
    <property type="molecule type" value="Genomic_DNA"/>
</dbReference>
<organism evidence="2 3">
    <name type="scientific">Clostridium rhizosphaerae</name>
    <dbReference type="NCBI Taxonomy" id="2803861"/>
    <lineage>
        <taxon>Bacteria</taxon>
        <taxon>Bacillati</taxon>
        <taxon>Bacillota</taxon>
        <taxon>Clostridia</taxon>
        <taxon>Eubacteriales</taxon>
        <taxon>Clostridiaceae</taxon>
        <taxon>Clostridium</taxon>
    </lineage>
</organism>
<protein>
    <submittedName>
        <fullName evidence="2">Uncharacterized protein</fullName>
    </submittedName>
</protein>
<feature type="compositionally biased region" description="Basic and acidic residues" evidence="1">
    <location>
        <begin position="48"/>
        <end position="64"/>
    </location>
</feature>
<proteinExistence type="predicted"/>
<dbReference type="RefSeq" id="WP_202747119.1">
    <property type="nucleotide sequence ID" value="NZ_JAESWC010000001.1"/>
</dbReference>
<evidence type="ECO:0000313" key="3">
    <source>
        <dbReference type="Proteomes" id="UP000632377"/>
    </source>
</evidence>
<evidence type="ECO:0000256" key="1">
    <source>
        <dbReference type="SAM" id="MobiDB-lite"/>
    </source>
</evidence>
<sequence>MNEALIKNIIKYKLTKADKILNQLPQEMSDNLRNLSKIVLKSINESSQEIKDEPVNKSKEKDGLKNIGIE</sequence>
<reference evidence="2 3" key="1">
    <citation type="submission" date="2021-01" db="EMBL/GenBank/DDBJ databases">
        <title>Genome public.</title>
        <authorList>
            <person name="Liu C."/>
            <person name="Sun Q."/>
        </authorList>
    </citation>
    <scope>NUCLEOTIDE SEQUENCE [LARGE SCALE GENOMIC DNA]</scope>
    <source>
        <strain evidence="2 3">YIM B02515</strain>
    </source>
</reference>
<comment type="caution">
    <text evidence="2">The sequence shown here is derived from an EMBL/GenBank/DDBJ whole genome shotgun (WGS) entry which is preliminary data.</text>
</comment>